<organism evidence="2 3">
    <name type="scientific">Colwellia marinimaniae</name>
    <dbReference type="NCBI Taxonomy" id="1513592"/>
    <lineage>
        <taxon>Bacteria</taxon>
        <taxon>Pseudomonadati</taxon>
        <taxon>Pseudomonadota</taxon>
        <taxon>Gammaproteobacteria</taxon>
        <taxon>Alteromonadales</taxon>
        <taxon>Colwelliaceae</taxon>
        <taxon>Colwellia</taxon>
    </lineage>
</organism>
<dbReference type="Proteomes" id="UP000197068">
    <property type="component" value="Unassembled WGS sequence"/>
</dbReference>
<accession>A0ABQ0MS33</accession>
<keyword evidence="1" id="KW-0472">Membrane</keyword>
<reference evidence="2 3" key="1">
    <citation type="submission" date="2017-06" db="EMBL/GenBank/DDBJ databases">
        <title>Whole Genome Sequences of Colwellia marinimaniae MTCD1.</title>
        <authorList>
            <person name="Kusumoto H."/>
            <person name="Inoue M."/>
            <person name="Tanikawa K."/>
            <person name="Maeji H."/>
            <person name="Cameron J.H."/>
            <person name="Bartlett D.H."/>
        </authorList>
    </citation>
    <scope>NUCLEOTIDE SEQUENCE [LARGE SCALE GENOMIC DNA]</scope>
    <source>
        <strain evidence="2 3">MTCD1</strain>
    </source>
</reference>
<keyword evidence="3" id="KW-1185">Reference proteome</keyword>
<feature type="transmembrane region" description="Helical" evidence="1">
    <location>
        <begin position="61"/>
        <end position="83"/>
    </location>
</feature>
<evidence type="ECO:0008006" key="4">
    <source>
        <dbReference type="Google" id="ProtNLM"/>
    </source>
</evidence>
<comment type="caution">
    <text evidence="2">The sequence shown here is derived from an EMBL/GenBank/DDBJ whole genome shotgun (WGS) entry which is preliminary data.</text>
</comment>
<feature type="transmembrane region" description="Helical" evidence="1">
    <location>
        <begin position="28"/>
        <end position="49"/>
    </location>
</feature>
<keyword evidence="1" id="KW-0812">Transmembrane</keyword>
<evidence type="ECO:0000256" key="1">
    <source>
        <dbReference type="SAM" id="Phobius"/>
    </source>
</evidence>
<sequence>MEDKYTQFKIEKLSDQFTGSTRTVRRNLLIAASIGIALSVDGIKFGTFFGIDFKDATTSKLAIGAIAVIALYELISFIVYAAIDHRSWVLKANSILHSSAASVLNDVSKYTRQVQDQLGYIRGKMTSDDDSVVEAIKSQAGVIDGIVNKANDEITNYVNSLNQLKSQIKIVNFAQLGRIYLIDWGIPVFMGGLSLYRNHDSILEFLSAVFV</sequence>
<dbReference type="EMBL" id="BDQM01000004">
    <property type="protein sequence ID" value="GAW95160.1"/>
    <property type="molecule type" value="Genomic_DNA"/>
</dbReference>
<evidence type="ECO:0000313" key="3">
    <source>
        <dbReference type="Proteomes" id="UP000197068"/>
    </source>
</evidence>
<keyword evidence="1" id="KW-1133">Transmembrane helix</keyword>
<protein>
    <recommendedName>
        <fullName evidence="4">SMODS and SLOG-associating 2TM effector domain-containing protein</fullName>
    </recommendedName>
</protein>
<dbReference type="RefSeq" id="WP_057181221.1">
    <property type="nucleotide sequence ID" value="NZ_BDQM01000004.1"/>
</dbReference>
<proteinExistence type="predicted"/>
<gene>
    <name evidence="2" type="ORF">MTCD1_00759</name>
</gene>
<evidence type="ECO:0000313" key="2">
    <source>
        <dbReference type="EMBL" id="GAW95160.1"/>
    </source>
</evidence>
<name>A0ABQ0MS33_9GAMM</name>